<accession>A0A919CPD3</accession>
<dbReference type="PANTHER" id="PTHR19353:SF73">
    <property type="entry name" value="FATTY ACID DESATURASE"/>
    <property type="match status" value="1"/>
</dbReference>
<feature type="domain" description="Fatty acid desaturase" evidence="2">
    <location>
        <begin position="57"/>
        <end position="308"/>
    </location>
</feature>
<dbReference type="AlphaFoldDB" id="A0A919CPD3"/>
<dbReference type="PANTHER" id="PTHR19353">
    <property type="entry name" value="FATTY ACID DESATURASE 2"/>
    <property type="match status" value="1"/>
</dbReference>
<proteinExistence type="predicted"/>
<keyword evidence="1" id="KW-0812">Transmembrane</keyword>
<evidence type="ECO:0000313" key="3">
    <source>
        <dbReference type="EMBL" id="GHD42465.1"/>
    </source>
</evidence>
<feature type="transmembrane region" description="Helical" evidence="1">
    <location>
        <begin position="192"/>
        <end position="212"/>
    </location>
</feature>
<dbReference type="GO" id="GO:0006629">
    <property type="term" value="P:lipid metabolic process"/>
    <property type="evidence" value="ECO:0007669"/>
    <property type="project" value="InterPro"/>
</dbReference>
<keyword evidence="1" id="KW-1133">Transmembrane helix</keyword>
<dbReference type="EMBL" id="BMZS01000002">
    <property type="protein sequence ID" value="GHD42465.1"/>
    <property type="molecule type" value="Genomic_DNA"/>
</dbReference>
<organism evidence="3 4">
    <name type="scientific">Thalassobaculum fulvum</name>
    <dbReference type="NCBI Taxonomy" id="1633335"/>
    <lineage>
        <taxon>Bacteria</taxon>
        <taxon>Pseudomonadati</taxon>
        <taxon>Pseudomonadota</taxon>
        <taxon>Alphaproteobacteria</taxon>
        <taxon>Rhodospirillales</taxon>
        <taxon>Thalassobaculaceae</taxon>
        <taxon>Thalassobaculum</taxon>
    </lineage>
</organism>
<comment type="caution">
    <text evidence="3">The sequence shown here is derived from an EMBL/GenBank/DDBJ whole genome shotgun (WGS) entry which is preliminary data.</text>
</comment>
<dbReference type="GO" id="GO:0016020">
    <property type="term" value="C:membrane"/>
    <property type="evidence" value="ECO:0007669"/>
    <property type="project" value="TreeGrafter"/>
</dbReference>
<reference evidence="3" key="1">
    <citation type="journal article" date="2014" name="Int. J. Syst. Evol. Microbiol.">
        <title>Complete genome sequence of Corynebacterium casei LMG S-19264T (=DSM 44701T), isolated from a smear-ripened cheese.</title>
        <authorList>
            <consortium name="US DOE Joint Genome Institute (JGI-PGF)"/>
            <person name="Walter F."/>
            <person name="Albersmeier A."/>
            <person name="Kalinowski J."/>
            <person name="Ruckert C."/>
        </authorList>
    </citation>
    <scope>NUCLEOTIDE SEQUENCE</scope>
    <source>
        <strain evidence="3">KCTC 42651</strain>
    </source>
</reference>
<dbReference type="Pfam" id="PF00487">
    <property type="entry name" value="FA_desaturase"/>
    <property type="match status" value="1"/>
</dbReference>
<keyword evidence="4" id="KW-1185">Reference proteome</keyword>
<sequence length="346" mass="39105">MISGNPSTADAARTELRREVARFQAPVLGDSLSQLGSSFGGFVAVWAAMYVLSGSSFWLALVLAPLAAGFLVRIFIIQHDCGHHAFFRSRRANDLVGTACSLLTLTPYPSWRRQHAGHHGVWNDLDRRQSGADIYSSCLTVAEYTSLGPWTRRWYRFTRHPLVANVLLPPLVFILLYRLPFDMPRSWRRERLMVHATTLALATAIGGLGMLLGFGRLAAVQVPITVLAAIAGVWLFSVQHRGDRTVWARHEAWDATSAALRSSTYLRLPKILQWFTGNIGFHHVHHLNPRVPNYRLQACHERIEDRCDVVPRLSFRDGLRALRLSLWDEKRARMVTFREAAAQRHA</sequence>
<gene>
    <name evidence="3" type="ORF">GCM10017083_07530</name>
</gene>
<evidence type="ECO:0000256" key="1">
    <source>
        <dbReference type="SAM" id="Phobius"/>
    </source>
</evidence>
<feature type="transmembrane region" description="Helical" evidence="1">
    <location>
        <begin position="57"/>
        <end position="77"/>
    </location>
</feature>
<evidence type="ECO:0000313" key="4">
    <source>
        <dbReference type="Proteomes" id="UP000630353"/>
    </source>
</evidence>
<dbReference type="GO" id="GO:0016717">
    <property type="term" value="F:oxidoreductase activity, acting on paired donors, with oxidation of a pair of donors resulting in the reduction of molecular oxygen to two molecules of water"/>
    <property type="evidence" value="ECO:0007669"/>
    <property type="project" value="TreeGrafter"/>
</dbReference>
<feature type="transmembrane region" description="Helical" evidence="1">
    <location>
        <begin position="162"/>
        <end position="180"/>
    </location>
</feature>
<dbReference type="RefSeq" id="WP_229836319.1">
    <property type="nucleotide sequence ID" value="NZ_BMZS01000002.1"/>
</dbReference>
<evidence type="ECO:0000259" key="2">
    <source>
        <dbReference type="Pfam" id="PF00487"/>
    </source>
</evidence>
<reference evidence="3" key="2">
    <citation type="submission" date="2020-09" db="EMBL/GenBank/DDBJ databases">
        <authorList>
            <person name="Sun Q."/>
            <person name="Kim S."/>
        </authorList>
    </citation>
    <scope>NUCLEOTIDE SEQUENCE</scope>
    <source>
        <strain evidence="3">KCTC 42651</strain>
    </source>
</reference>
<name>A0A919CPD3_9PROT</name>
<protein>
    <recommendedName>
        <fullName evidence="2">Fatty acid desaturase domain-containing protein</fullName>
    </recommendedName>
</protein>
<dbReference type="InterPro" id="IPR005804">
    <property type="entry name" value="FA_desaturase_dom"/>
</dbReference>
<feature type="transmembrane region" description="Helical" evidence="1">
    <location>
        <begin position="32"/>
        <end position="52"/>
    </location>
</feature>
<dbReference type="InterPro" id="IPR012171">
    <property type="entry name" value="Fatty_acid_desaturase"/>
</dbReference>
<dbReference type="Proteomes" id="UP000630353">
    <property type="component" value="Unassembled WGS sequence"/>
</dbReference>
<feature type="transmembrane region" description="Helical" evidence="1">
    <location>
        <begin position="218"/>
        <end position="236"/>
    </location>
</feature>
<keyword evidence="1" id="KW-0472">Membrane</keyword>